<dbReference type="Proteomes" id="UP000314982">
    <property type="component" value="Unassembled WGS sequence"/>
</dbReference>
<dbReference type="GO" id="GO:0045944">
    <property type="term" value="P:positive regulation of transcription by RNA polymerase II"/>
    <property type="evidence" value="ECO:0007669"/>
    <property type="project" value="UniProtKB-ARBA"/>
</dbReference>
<keyword evidence="7 9" id="KW-0539">Nucleus</keyword>
<feature type="domain" description="Mediator complex subunit Med1" evidence="11">
    <location>
        <begin position="67"/>
        <end position="425"/>
    </location>
</feature>
<evidence type="ECO:0000313" key="12">
    <source>
        <dbReference type="Ensembl" id="ENSHHUP00000054562.1"/>
    </source>
</evidence>
<feature type="compositionally biased region" description="Gly residues" evidence="10">
    <location>
        <begin position="502"/>
        <end position="517"/>
    </location>
</feature>
<feature type="compositionally biased region" description="Basic residues" evidence="10">
    <location>
        <begin position="781"/>
        <end position="790"/>
    </location>
</feature>
<evidence type="ECO:0000256" key="8">
    <source>
        <dbReference type="ARBA" id="ARBA00031254"/>
    </source>
</evidence>
<comment type="similarity">
    <text evidence="2 9">Belongs to the Mediator complex subunit 1 family.</text>
</comment>
<dbReference type="InterPro" id="IPR019680">
    <property type="entry name" value="Mediator_Med1"/>
</dbReference>
<feature type="compositionally biased region" description="Low complexity" evidence="10">
    <location>
        <begin position="518"/>
        <end position="546"/>
    </location>
</feature>
<sequence>MHLAISLHCAPCLFTEAEKQSRVNALLERLHAKHNASRPWQETSKVVRQAMVRRWRVQSAEFLHLSLSALVSSLPSMTDRLESIARQNMLGSHLSPSGTECYITSDMFYVEVQLDTAGQLVDVKVAHHGENPASCPELIQHLRDKNFEEFSKHLKGLVNLYKLPGDNKLKTKMYLALQSLELDLTKMMHMFRLATNANTVETILHGSVGLLTARSGGHLVSLQCYVSPYDVFEERTGSQLNFTDTNVPRSLGVSVSVTVEGTSSIYKLPIAPLITGSHPVDNKGTPSFSSVTNSNCVDLPASFFLKMNLPMPFSLSFIQRMGNATGIPVFETPPTLSPLYELIVQSQLQEEGGTTPTHAMRFYASLPDQQHCYFLNGDAPVQDGRSLQGTLVSKIPFRHPAQVPALLDVIRHQAAANTLIGSCVKRTFIKDDTPGLLQFEVCPLTDSSFSVSFQHPVNESLVCVVMEVIDSRQVSCKLYKGLSDALISAIFSVSSVLHSSSGGGMGSQKQLGGGGSSSGSSSSTSSSSSSSSGSMPFSGGSQSQYGSSGGGGGGCGGGQGNNANNPNAKGKSPSRNKKPSLTAVIDKLKSVGGGGGPEDEGEPPVGGSGGTGGGGPGGGPPNLGPSSKHGMSSQGGEYPIKREKSEKEGKSKVSVSVGTSGDKKLIDPKTGGVSSTGVAKIIISKPDGGSPSIKAKVTLQKPGEGSGESMRPQLSGLKASPLFSGSTPKHDRSSPSHSRSPGYTPLNHDSESESGSSSVAEKSHQNSPSSDDDQAMSSGEKHKKHKKEKKKQKERERERDKDREREKKKSSSMSTGNVSHGPMKADSWSRSPILASDTSLSMMGSDRPSRPSPVYMRNEDDDLMDSALTGNL</sequence>
<keyword evidence="6 9" id="KW-0804">Transcription</keyword>
<organism evidence="12 13">
    <name type="scientific">Hucho hucho</name>
    <name type="common">huchen</name>
    <dbReference type="NCBI Taxonomy" id="62062"/>
    <lineage>
        <taxon>Eukaryota</taxon>
        <taxon>Metazoa</taxon>
        <taxon>Chordata</taxon>
        <taxon>Craniata</taxon>
        <taxon>Vertebrata</taxon>
        <taxon>Euteleostomi</taxon>
        <taxon>Actinopterygii</taxon>
        <taxon>Neopterygii</taxon>
        <taxon>Teleostei</taxon>
        <taxon>Protacanthopterygii</taxon>
        <taxon>Salmoniformes</taxon>
        <taxon>Salmonidae</taxon>
        <taxon>Salmoninae</taxon>
        <taxon>Hucho</taxon>
    </lineage>
</organism>
<comment type="function">
    <text evidence="9">Component of the Mediator complex, a coactivator involved in the regulated transcription of nearly all RNA polymerase II-dependent genes. Mediator functions as a bridge to convey information from gene-specific regulatory proteins to the basal RNA polymerase II transcription machinery. Mediator is recruited to promoters by direct interactions with regulatory proteins and serves as a scaffold for the assembly of a functional preinitiation complex with RNA polymerase II and the general transcription factors.</text>
</comment>
<evidence type="ECO:0000256" key="4">
    <source>
        <dbReference type="ARBA" id="ARBA00023015"/>
    </source>
</evidence>
<reference evidence="13" key="1">
    <citation type="submission" date="2018-06" db="EMBL/GenBank/DDBJ databases">
        <title>Genome assembly of Danube salmon.</title>
        <authorList>
            <person name="Macqueen D.J."/>
            <person name="Gundappa M.K."/>
        </authorList>
    </citation>
    <scope>NUCLEOTIDE SEQUENCE [LARGE SCALE GENOMIC DNA]</scope>
</reference>
<dbReference type="Pfam" id="PF10744">
    <property type="entry name" value="Med1"/>
    <property type="match status" value="1"/>
</dbReference>
<dbReference type="GO" id="GO:0097067">
    <property type="term" value="P:cellular response to thyroid hormone stimulus"/>
    <property type="evidence" value="ECO:0007669"/>
    <property type="project" value="TreeGrafter"/>
</dbReference>
<name>A0A4W5NU19_9TELE</name>
<evidence type="ECO:0000313" key="13">
    <source>
        <dbReference type="Proteomes" id="UP000314982"/>
    </source>
</evidence>
<evidence type="ECO:0000256" key="7">
    <source>
        <dbReference type="ARBA" id="ARBA00023242"/>
    </source>
</evidence>
<comment type="subcellular location">
    <subcellularLocation>
        <location evidence="1 9">Nucleus</location>
    </subcellularLocation>
</comment>
<evidence type="ECO:0000256" key="3">
    <source>
        <dbReference type="ARBA" id="ARBA00020612"/>
    </source>
</evidence>
<evidence type="ECO:0000256" key="5">
    <source>
        <dbReference type="ARBA" id="ARBA00023159"/>
    </source>
</evidence>
<evidence type="ECO:0000256" key="2">
    <source>
        <dbReference type="ARBA" id="ARBA00006210"/>
    </source>
</evidence>
<keyword evidence="4 9" id="KW-0805">Transcription regulation</keyword>
<dbReference type="GO" id="GO:0046966">
    <property type="term" value="F:nuclear thyroid hormone receptor binding"/>
    <property type="evidence" value="ECO:0007669"/>
    <property type="project" value="TreeGrafter"/>
</dbReference>
<reference evidence="12" key="2">
    <citation type="submission" date="2025-08" db="UniProtKB">
        <authorList>
            <consortium name="Ensembl"/>
        </authorList>
    </citation>
    <scope>IDENTIFICATION</scope>
</reference>
<protein>
    <recommendedName>
        <fullName evidence="3 9">Mediator of RNA polymerase II transcription subunit 1</fullName>
    </recommendedName>
    <alternativeName>
        <fullName evidence="8 9">Mediator complex subunit 1</fullName>
    </alternativeName>
</protein>
<dbReference type="PANTHER" id="PTHR12881">
    <property type="entry name" value="MEDIATOR OF RNA POLYMERASE II TRANSCRIPTION SUBUNIT 1"/>
    <property type="match status" value="1"/>
</dbReference>
<dbReference type="InterPro" id="IPR051999">
    <property type="entry name" value="Mediator_complex_subunit_1"/>
</dbReference>
<dbReference type="GO" id="GO:0042974">
    <property type="term" value="F:nuclear retinoic acid receptor binding"/>
    <property type="evidence" value="ECO:0007669"/>
    <property type="project" value="TreeGrafter"/>
</dbReference>
<evidence type="ECO:0000256" key="1">
    <source>
        <dbReference type="ARBA" id="ARBA00004123"/>
    </source>
</evidence>
<dbReference type="AlphaFoldDB" id="A0A4W5NU19"/>
<reference evidence="12" key="3">
    <citation type="submission" date="2025-09" db="UniProtKB">
        <authorList>
            <consortium name="Ensembl"/>
        </authorList>
    </citation>
    <scope>IDENTIFICATION</scope>
</reference>
<feature type="compositionally biased region" description="Basic and acidic residues" evidence="10">
    <location>
        <begin position="791"/>
        <end position="809"/>
    </location>
</feature>
<feature type="compositionally biased region" description="Basic and acidic residues" evidence="10">
    <location>
        <begin position="639"/>
        <end position="651"/>
    </location>
</feature>
<dbReference type="PANTHER" id="PTHR12881:SF13">
    <property type="entry name" value="MEDIATOR OF RNA POLYMERASE II TRANSCRIPTION SUBUNIT 1"/>
    <property type="match status" value="1"/>
</dbReference>
<dbReference type="GO" id="GO:0003712">
    <property type="term" value="F:transcription coregulator activity"/>
    <property type="evidence" value="ECO:0007669"/>
    <property type="project" value="InterPro"/>
</dbReference>
<dbReference type="GO" id="GO:0016592">
    <property type="term" value="C:mediator complex"/>
    <property type="evidence" value="ECO:0007669"/>
    <property type="project" value="InterPro"/>
</dbReference>
<evidence type="ECO:0000256" key="10">
    <source>
        <dbReference type="SAM" id="MobiDB-lite"/>
    </source>
</evidence>
<proteinExistence type="inferred from homology"/>
<evidence type="ECO:0000256" key="6">
    <source>
        <dbReference type="ARBA" id="ARBA00023163"/>
    </source>
</evidence>
<feature type="region of interest" description="Disordered" evidence="10">
    <location>
        <begin position="502"/>
        <end position="872"/>
    </location>
</feature>
<dbReference type="GO" id="GO:0042809">
    <property type="term" value="F:nuclear vitamin D receptor binding"/>
    <property type="evidence" value="ECO:0007669"/>
    <property type="project" value="TreeGrafter"/>
</dbReference>
<dbReference type="GeneTree" id="ENSGT00660000095569"/>
<feature type="compositionally biased region" description="Gly residues" evidence="10">
    <location>
        <begin position="604"/>
        <end position="617"/>
    </location>
</feature>
<keyword evidence="13" id="KW-1185">Reference proteome</keyword>
<accession>A0A4W5NU19</accession>
<dbReference type="Ensembl" id="ENSHHUT00000056452.1">
    <property type="protein sequence ID" value="ENSHHUP00000054562.1"/>
    <property type="gene ID" value="ENSHHUG00000032708.1"/>
</dbReference>
<evidence type="ECO:0000256" key="9">
    <source>
        <dbReference type="RuleBase" id="RU364059"/>
    </source>
</evidence>
<evidence type="ECO:0000259" key="11">
    <source>
        <dbReference type="Pfam" id="PF10744"/>
    </source>
</evidence>
<feature type="compositionally biased region" description="Gly residues" evidence="10">
    <location>
        <begin position="547"/>
        <end position="560"/>
    </location>
</feature>
<keyword evidence="5 9" id="KW-0010">Activator</keyword>